<sequence>MMHTKIFGRGRSSNQGRRTSLVIGGECRLQHPATTARMTMARGVDLNGCPYASM</sequence>
<dbReference type="AlphaFoldDB" id="A0A8T0Q1A2"/>
<proteinExistence type="predicted"/>
<comment type="caution">
    <text evidence="1">The sequence shown here is derived from an EMBL/GenBank/DDBJ whole genome shotgun (WGS) entry which is preliminary data.</text>
</comment>
<accession>A0A8T0Q1A2</accession>
<evidence type="ECO:0000313" key="1">
    <source>
        <dbReference type="EMBL" id="KAG2564916.1"/>
    </source>
</evidence>
<organism evidence="1 2">
    <name type="scientific">Panicum virgatum</name>
    <name type="common">Blackwell switchgrass</name>
    <dbReference type="NCBI Taxonomy" id="38727"/>
    <lineage>
        <taxon>Eukaryota</taxon>
        <taxon>Viridiplantae</taxon>
        <taxon>Streptophyta</taxon>
        <taxon>Embryophyta</taxon>
        <taxon>Tracheophyta</taxon>
        <taxon>Spermatophyta</taxon>
        <taxon>Magnoliopsida</taxon>
        <taxon>Liliopsida</taxon>
        <taxon>Poales</taxon>
        <taxon>Poaceae</taxon>
        <taxon>PACMAD clade</taxon>
        <taxon>Panicoideae</taxon>
        <taxon>Panicodae</taxon>
        <taxon>Paniceae</taxon>
        <taxon>Panicinae</taxon>
        <taxon>Panicum</taxon>
        <taxon>Panicum sect. Hiantes</taxon>
    </lineage>
</organism>
<reference evidence="1" key="1">
    <citation type="submission" date="2020-05" db="EMBL/GenBank/DDBJ databases">
        <title>WGS assembly of Panicum virgatum.</title>
        <authorList>
            <person name="Lovell J.T."/>
            <person name="Jenkins J."/>
            <person name="Shu S."/>
            <person name="Juenger T.E."/>
            <person name="Schmutz J."/>
        </authorList>
    </citation>
    <scope>NUCLEOTIDE SEQUENCE</scope>
    <source>
        <strain evidence="1">AP13</strain>
    </source>
</reference>
<protein>
    <submittedName>
        <fullName evidence="1">Uncharacterized protein</fullName>
    </submittedName>
</protein>
<gene>
    <name evidence="1" type="ORF">PVAP13_7NG109312</name>
</gene>
<keyword evidence="2" id="KW-1185">Reference proteome</keyword>
<dbReference type="EMBL" id="CM029050">
    <property type="protein sequence ID" value="KAG2564916.1"/>
    <property type="molecule type" value="Genomic_DNA"/>
</dbReference>
<evidence type="ECO:0000313" key="2">
    <source>
        <dbReference type="Proteomes" id="UP000823388"/>
    </source>
</evidence>
<name>A0A8T0Q1A2_PANVG</name>
<dbReference type="Proteomes" id="UP000823388">
    <property type="component" value="Chromosome 7N"/>
</dbReference>